<feature type="transmembrane region" description="Helical" evidence="1">
    <location>
        <begin position="30"/>
        <end position="51"/>
    </location>
</feature>
<keyword evidence="1" id="KW-0812">Transmembrane</keyword>
<dbReference type="InParanoid" id="A0A1X2HJ06"/>
<dbReference type="Proteomes" id="UP000242180">
    <property type="component" value="Unassembled WGS sequence"/>
</dbReference>
<evidence type="ECO:0000256" key="1">
    <source>
        <dbReference type="SAM" id="Phobius"/>
    </source>
</evidence>
<dbReference type="EMBL" id="MCGN01000003">
    <property type="protein sequence ID" value="ORY99070.1"/>
    <property type="molecule type" value="Genomic_DNA"/>
</dbReference>
<evidence type="ECO:0000313" key="2">
    <source>
        <dbReference type="EMBL" id="ORY99070.1"/>
    </source>
</evidence>
<gene>
    <name evidence="2" type="ORF">BCR43DRAFT_488680</name>
</gene>
<reference evidence="2 3" key="1">
    <citation type="submission" date="2016-07" db="EMBL/GenBank/DDBJ databases">
        <title>Pervasive Adenine N6-methylation of Active Genes in Fungi.</title>
        <authorList>
            <consortium name="DOE Joint Genome Institute"/>
            <person name="Mondo S.J."/>
            <person name="Dannebaum R.O."/>
            <person name="Kuo R.C."/>
            <person name="Labutti K."/>
            <person name="Haridas S."/>
            <person name="Kuo A."/>
            <person name="Salamov A."/>
            <person name="Ahrendt S.R."/>
            <person name="Lipzen A."/>
            <person name="Sullivan W."/>
            <person name="Andreopoulos W.B."/>
            <person name="Clum A."/>
            <person name="Lindquist E."/>
            <person name="Daum C."/>
            <person name="Ramamoorthy G.K."/>
            <person name="Gryganskyi A."/>
            <person name="Culley D."/>
            <person name="Magnuson J.K."/>
            <person name="James T.Y."/>
            <person name="O'Malley M.A."/>
            <person name="Stajich J.E."/>
            <person name="Spatafora J.W."/>
            <person name="Visel A."/>
            <person name="Grigoriev I.V."/>
        </authorList>
    </citation>
    <scope>NUCLEOTIDE SEQUENCE [LARGE SCALE GENOMIC DNA]</scope>
    <source>
        <strain evidence="2 3">NRRL 2496</strain>
    </source>
</reference>
<protein>
    <submittedName>
        <fullName evidence="2">Uncharacterized protein</fullName>
    </submittedName>
</protein>
<evidence type="ECO:0000313" key="3">
    <source>
        <dbReference type="Proteomes" id="UP000242180"/>
    </source>
</evidence>
<sequence>MVTQQMYADAPPMTWVDAAGEKHTMQLTDWMWDMVGGFALVICVFLVLGTTLPVERIYLYGTIVGITVVVFMISCSIVGGIQVKRYCLEWVKQNDHSGQY</sequence>
<organism evidence="2 3">
    <name type="scientific">Syncephalastrum racemosum</name>
    <name type="common">Filamentous fungus</name>
    <dbReference type="NCBI Taxonomy" id="13706"/>
    <lineage>
        <taxon>Eukaryota</taxon>
        <taxon>Fungi</taxon>
        <taxon>Fungi incertae sedis</taxon>
        <taxon>Mucoromycota</taxon>
        <taxon>Mucoromycotina</taxon>
        <taxon>Mucoromycetes</taxon>
        <taxon>Mucorales</taxon>
        <taxon>Syncephalastraceae</taxon>
        <taxon>Syncephalastrum</taxon>
    </lineage>
</organism>
<feature type="transmembrane region" description="Helical" evidence="1">
    <location>
        <begin position="57"/>
        <end position="81"/>
    </location>
</feature>
<proteinExistence type="predicted"/>
<keyword evidence="1" id="KW-1133">Transmembrane helix</keyword>
<keyword evidence="3" id="KW-1185">Reference proteome</keyword>
<accession>A0A1X2HJ06</accession>
<comment type="caution">
    <text evidence="2">The sequence shown here is derived from an EMBL/GenBank/DDBJ whole genome shotgun (WGS) entry which is preliminary data.</text>
</comment>
<name>A0A1X2HJ06_SYNRA</name>
<keyword evidence="1" id="KW-0472">Membrane</keyword>
<dbReference type="AlphaFoldDB" id="A0A1X2HJ06"/>